<protein>
    <recommendedName>
        <fullName evidence="4">Ribosomal protein L7/L12 C-terminal domain-containing protein</fullName>
    </recommendedName>
</protein>
<evidence type="ECO:0008006" key="4">
    <source>
        <dbReference type="Google" id="ProtNLM"/>
    </source>
</evidence>
<comment type="caution">
    <text evidence="2">The sequence shown here is derived from an EMBL/GenBank/DDBJ whole genome shotgun (WGS) entry which is preliminary data.</text>
</comment>
<evidence type="ECO:0000313" key="2">
    <source>
        <dbReference type="EMBL" id="MEX1665608.1"/>
    </source>
</evidence>
<gene>
    <name evidence="2" type="ORF">AB4875_08900</name>
</gene>
<evidence type="ECO:0000313" key="3">
    <source>
        <dbReference type="Proteomes" id="UP001557484"/>
    </source>
</evidence>
<dbReference type="EMBL" id="JBFRYB010000001">
    <property type="protein sequence ID" value="MEX1665608.1"/>
    <property type="molecule type" value="Genomic_DNA"/>
</dbReference>
<name>A0ABV3TXB6_9GAMM</name>
<feature type="region of interest" description="Disordered" evidence="1">
    <location>
        <begin position="184"/>
        <end position="208"/>
    </location>
</feature>
<reference evidence="2 3" key="1">
    <citation type="journal article" date="2011" name="Int. J. Syst. Evol. Microbiol.">
        <title>Zhongshania antarctica gen. nov., sp. nov. and Zhongshania guokunii sp. nov., gammaproteobacteria respectively isolated from coastal attached (fast) ice and surface seawater of the Antarctic.</title>
        <authorList>
            <person name="Li H.J."/>
            <person name="Zhang X.Y."/>
            <person name="Chen C.X."/>
            <person name="Zhang Y.J."/>
            <person name="Gao Z.M."/>
            <person name="Yu Y."/>
            <person name="Chen X.L."/>
            <person name="Chen B."/>
            <person name="Zhang Y.Z."/>
        </authorList>
    </citation>
    <scope>NUCLEOTIDE SEQUENCE [LARGE SCALE GENOMIC DNA]</scope>
    <source>
        <strain evidence="2 3">R06B22</strain>
    </source>
</reference>
<evidence type="ECO:0000256" key="1">
    <source>
        <dbReference type="SAM" id="MobiDB-lite"/>
    </source>
</evidence>
<dbReference type="RefSeq" id="WP_368375710.1">
    <property type="nucleotide sequence ID" value="NZ_JBFRYB010000001.1"/>
</dbReference>
<dbReference type="Proteomes" id="UP001557484">
    <property type="component" value="Unassembled WGS sequence"/>
</dbReference>
<feature type="compositionally biased region" description="Polar residues" evidence="1">
    <location>
        <begin position="93"/>
        <end position="105"/>
    </location>
</feature>
<accession>A0ABV3TXB6</accession>
<sequence>MTDTRFDLILTGNVAPGVSRDVAINKLATLFKRPAEQVAKLLTGKPSRVRKDLDHTELKRYQEAFSRIGVITEVVPTATEPHADQESPEAAAKQSSPSSTLSLCPNGTPVLSDDERYYPPIAAPDTGGLSVAAAGETLTQNEAIPLPAPDTDHISLAPAGETIMPPSESKIVVAPSSNLSLCGAGTPLLDPKPKTTYRVPNTEHLSLK</sequence>
<keyword evidence="3" id="KW-1185">Reference proteome</keyword>
<organism evidence="2 3">
    <name type="scientific">Zhongshania arctica</name>
    <dbReference type="NCBI Taxonomy" id="3238302"/>
    <lineage>
        <taxon>Bacteria</taxon>
        <taxon>Pseudomonadati</taxon>
        <taxon>Pseudomonadota</taxon>
        <taxon>Gammaproteobacteria</taxon>
        <taxon>Cellvibrionales</taxon>
        <taxon>Spongiibacteraceae</taxon>
        <taxon>Zhongshania</taxon>
    </lineage>
</organism>
<proteinExistence type="predicted"/>
<feature type="region of interest" description="Disordered" evidence="1">
    <location>
        <begin position="78"/>
        <end position="117"/>
    </location>
</feature>